<accession>A0ABD4TIL9</accession>
<dbReference type="SUPFAM" id="SSF55785">
    <property type="entry name" value="PYP-like sensor domain (PAS domain)"/>
    <property type="match status" value="2"/>
</dbReference>
<proteinExistence type="predicted"/>
<evidence type="ECO:0000313" key="3">
    <source>
        <dbReference type="Proteomes" id="UP001524383"/>
    </source>
</evidence>
<dbReference type="Pfam" id="PF13426">
    <property type="entry name" value="PAS_9"/>
    <property type="match status" value="2"/>
</dbReference>
<dbReference type="PANTHER" id="PTHR44757">
    <property type="entry name" value="DIGUANYLATE CYCLASE DGCP"/>
    <property type="match status" value="1"/>
</dbReference>
<evidence type="ECO:0000313" key="2">
    <source>
        <dbReference type="EMBL" id="MCQ1537788.1"/>
    </source>
</evidence>
<protein>
    <submittedName>
        <fullName evidence="2">PAS domain S-box protein</fullName>
    </submittedName>
</protein>
<dbReference type="PANTHER" id="PTHR44757:SF2">
    <property type="entry name" value="BIOFILM ARCHITECTURE MAINTENANCE PROTEIN MBAA"/>
    <property type="match status" value="1"/>
</dbReference>
<dbReference type="SMART" id="SM00091">
    <property type="entry name" value="PAS"/>
    <property type="match status" value="2"/>
</dbReference>
<keyword evidence="3" id="KW-1185">Reference proteome</keyword>
<name>A0ABD4TIL9_9EURY</name>
<reference evidence="2 3" key="1">
    <citation type="submission" date="2019-08" db="EMBL/GenBank/DDBJ databases">
        <authorList>
            <person name="Chen S.-C."/>
            <person name="Lai M.-C."/>
            <person name="You Y.-T."/>
        </authorList>
    </citation>
    <scope>NUCLEOTIDE SEQUENCE [LARGE SCALE GENOMIC DNA]</scope>
    <source>
        <strain evidence="2 3">P2F9704a</strain>
    </source>
</reference>
<dbReference type="InterPro" id="IPR000014">
    <property type="entry name" value="PAS"/>
</dbReference>
<comment type="caution">
    <text evidence="2">The sequence shown here is derived from an EMBL/GenBank/DDBJ whole genome shotgun (WGS) entry which is preliminary data.</text>
</comment>
<dbReference type="Proteomes" id="UP001524383">
    <property type="component" value="Unassembled WGS sequence"/>
</dbReference>
<dbReference type="CDD" id="cd00130">
    <property type="entry name" value="PAS"/>
    <property type="match status" value="1"/>
</dbReference>
<dbReference type="AlphaFoldDB" id="A0ABD4TIL9"/>
<dbReference type="EMBL" id="VOTZ01000003">
    <property type="protein sequence ID" value="MCQ1537788.1"/>
    <property type="molecule type" value="Genomic_DNA"/>
</dbReference>
<organism evidence="2 3">
    <name type="scientific">Methanocalculus taiwanensis</name>
    <dbReference type="NCBI Taxonomy" id="106207"/>
    <lineage>
        <taxon>Archaea</taxon>
        <taxon>Methanobacteriati</taxon>
        <taxon>Methanobacteriota</taxon>
        <taxon>Stenosarchaea group</taxon>
        <taxon>Methanomicrobia</taxon>
        <taxon>Methanomicrobiales</taxon>
        <taxon>Methanocalculaceae</taxon>
        <taxon>Methanocalculus</taxon>
    </lineage>
</organism>
<evidence type="ECO:0000259" key="1">
    <source>
        <dbReference type="PROSITE" id="PS50112"/>
    </source>
</evidence>
<dbReference type="NCBIfam" id="TIGR00229">
    <property type="entry name" value="sensory_box"/>
    <property type="match status" value="1"/>
</dbReference>
<dbReference type="PROSITE" id="PS50112">
    <property type="entry name" value="PAS"/>
    <property type="match status" value="1"/>
</dbReference>
<sequence>MKRTHLLSFADALEDGILISDGNTIAYANDTFRRLAGEGSDGSGTGEMIRSLLTKNGIVDQAVIAEVMDALTSKIPLKGKELMLQSPSGERHWYELSVREVEGGRTLWFFRQITRWKQAEARLRESGEQYRLLFHGGNDGILVYTISRTGEPEAFIEVNDIACERLGYSRDELLFRSPLDIVPPGRVGKILREVKKLLVSDQILFETEQARSDGSLCPVEINAHGMMLGGRRVIVSISRDITERRRNLEIKQAAYRQIEENIEQFAVLGDHIRNPLTVILGYAGCGDEAIAEEIRLQVEIIRGYLDQLDRGWIESEKVRSFLRRHDR</sequence>
<dbReference type="InterPro" id="IPR052155">
    <property type="entry name" value="Biofilm_reg_signaling"/>
</dbReference>
<dbReference type="Gene3D" id="3.30.450.20">
    <property type="entry name" value="PAS domain"/>
    <property type="match status" value="2"/>
</dbReference>
<dbReference type="InterPro" id="IPR035965">
    <property type="entry name" value="PAS-like_dom_sf"/>
</dbReference>
<gene>
    <name evidence="2" type="ORF">FTO68_02125</name>
</gene>
<feature type="domain" description="PAS" evidence="1">
    <location>
        <begin position="143"/>
        <end position="201"/>
    </location>
</feature>
<dbReference type="RefSeq" id="WP_255331710.1">
    <property type="nucleotide sequence ID" value="NZ_VOTZ01000003.1"/>
</dbReference>